<feature type="domain" description="CARD" evidence="4">
    <location>
        <begin position="337"/>
        <end position="427"/>
    </location>
</feature>
<dbReference type="PANTHER" id="PTHR45690:SF19">
    <property type="entry name" value="NACHT, LRR AND PYD DOMAINS-CONTAINING PROTEIN 3"/>
    <property type="match status" value="1"/>
</dbReference>
<dbReference type="InterPro" id="IPR004020">
    <property type="entry name" value="DAPIN"/>
</dbReference>
<dbReference type="SMART" id="SM00368">
    <property type="entry name" value="LRR_RI"/>
    <property type="match status" value="5"/>
</dbReference>
<dbReference type="CDD" id="cd01671">
    <property type="entry name" value="CARD"/>
    <property type="match status" value="1"/>
</dbReference>
<dbReference type="PROSITE" id="PS50209">
    <property type="entry name" value="CARD"/>
    <property type="match status" value="1"/>
</dbReference>
<dbReference type="InterPro" id="IPR050637">
    <property type="entry name" value="NLRP_innate_immun_reg"/>
</dbReference>
<evidence type="ECO:0000256" key="2">
    <source>
        <dbReference type="ARBA" id="ARBA00022490"/>
    </source>
</evidence>
<dbReference type="GO" id="GO:0042981">
    <property type="term" value="P:regulation of apoptotic process"/>
    <property type="evidence" value="ECO:0007669"/>
    <property type="project" value="InterPro"/>
</dbReference>
<dbReference type="Gene3D" id="3.80.10.10">
    <property type="entry name" value="Ribonuclease Inhibitor"/>
    <property type="match status" value="1"/>
</dbReference>
<dbReference type="AlphaFoldDB" id="A0AAV7NYR6"/>
<dbReference type="SUPFAM" id="SSF47986">
    <property type="entry name" value="DEATH domain"/>
    <property type="match status" value="2"/>
</dbReference>
<dbReference type="PROSITE" id="PS50824">
    <property type="entry name" value="DAPIN"/>
    <property type="match status" value="1"/>
</dbReference>
<evidence type="ECO:0008006" key="8">
    <source>
        <dbReference type="Google" id="ProtNLM"/>
    </source>
</evidence>
<protein>
    <recommendedName>
        <fullName evidence="8">CARD domain-containing protein</fullName>
    </recommendedName>
</protein>
<keyword evidence="7" id="KW-1185">Reference proteome</keyword>
<sequence>MCHKSLDNCFLTESCCEVLASVFKTKKSLEGLWLNGSKLGDSGVKKLCEGLKHPDCELQELRLENCFLTDSCCEDLASVLKANTSLEGLWLNGNKLGDYGVKTLCKGLKHPNCELQELRLIDCSLTDSCCEDLSSVLTANTSIVNLYLGDNDLGYPGVKKLCEDLEHTNHILEILCICGNELSDECSGDPCKTLQKKLEPPQQDITTALIASFQKVFEERKLSGLLSHVKMDQKENSETTENMINPSLEELSGKQFKEFKIRLQLYAEKREQSSIQKLRLENADRLDTAKAMIEHYGHRSALEITKHLMGKILKNNRVKKSEHSVQTCEITFKFSESSVAADTFIRIHRLRLIDRMGNIKSVMDILEYKEILQKEEVEEVLAEKISRSQNSRLIRMVEMKGKESMQEFLLALQKKNPPLFRDLMSATETK</sequence>
<dbReference type="Pfam" id="PF02758">
    <property type="entry name" value="PYRIN"/>
    <property type="match status" value="1"/>
</dbReference>
<keyword evidence="2" id="KW-0963">Cytoplasm</keyword>
<keyword evidence="3" id="KW-0677">Repeat</keyword>
<reference evidence="6" key="1">
    <citation type="journal article" date="2022" name="bioRxiv">
        <title>Sequencing and chromosome-scale assembly of the giantPleurodeles waltlgenome.</title>
        <authorList>
            <person name="Brown T."/>
            <person name="Elewa A."/>
            <person name="Iarovenko S."/>
            <person name="Subramanian E."/>
            <person name="Araus A.J."/>
            <person name="Petzold A."/>
            <person name="Susuki M."/>
            <person name="Suzuki K.-i.T."/>
            <person name="Hayashi T."/>
            <person name="Toyoda A."/>
            <person name="Oliveira C."/>
            <person name="Osipova E."/>
            <person name="Leigh N.D."/>
            <person name="Simon A."/>
            <person name="Yun M.H."/>
        </authorList>
    </citation>
    <scope>NUCLEOTIDE SEQUENCE</scope>
    <source>
        <strain evidence="6">20211129_DDA</strain>
        <tissue evidence="6">Liver</tissue>
    </source>
</reference>
<dbReference type="Pfam" id="PF00619">
    <property type="entry name" value="CARD"/>
    <property type="match status" value="1"/>
</dbReference>
<evidence type="ECO:0000313" key="6">
    <source>
        <dbReference type="EMBL" id="KAJ1121137.1"/>
    </source>
</evidence>
<dbReference type="GO" id="GO:0005737">
    <property type="term" value="C:cytoplasm"/>
    <property type="evidence" value="ECO:0007669"/>
    <property type="project" value="UniProtKB-SubCell"/>
</dbReference>
<dbReference type="SUPFAM" id="SSF52047">
    <property type="entry name" value="RNI-like"/>
    <property type="match status" value="1"/>
</dbReference>
<comment type="caution">
    <text evidence="6">The sequence shown here is derived from an EMBL/GenBank/DDBJ whole genome shotgun (WGS) entry which is preliminary data.</text>
</comment>
<evidence type="ECO:0000313" key="7">
    <source>
        <dbReference type="Proteomes" id="UP001066276"/>
    </source>
</evidence>
<evidence type="ECO:0000259" key="4">
    <source>
        <dbReference type="PROSITE" id="PS50209"/>
    </source>
</evidence>
<evidence type="ECO:0000259" key="5">
    <source>
        <dbReference type="PROSITE" id="PS50824"/>
    </source>
</evidence>
<name>A0AAV7NYR6_PLEWA</name>
<dbReference type="InterPro" id="IPR032675">
    <property type="entry name" value="LRR_dom_sf"/>
</dbReference>
<evidence type="ECO:0000256" key="3">
    <source>
        <dbReference type="ARBA" id="ARBA00022737"/>
    </source>
</evidence>
<dbReference type="PANTHER" id="PTHR45690">
    <property type="entry name" value="NACHT, LRR AND PYD DOMAINS-CONTAINING PROTEIN 12"/>
    <property type="match status" value="1"/>
</dbReference>
<dbReference type="SMART" id="SM01289">
    <property type="entry name" value="PYRIN"/>
    <property type="match status" value="1"/>
</dbReference>
<dbReference type="InterPro" id="IPR011029">
    <property type="entry name" value="DEATH-like_dom_sf"/>
</dbReference>
<dbReference type="InterPro" id="IPR001315">
    <property type="entry name" value="CARD"/>
</dbReference>
<proteinExistence type="predicted"/>
<dbReference type="EMBL" id="JANPWB010000012">
    <property type="protein sequence ID" value="KAJ1121137.1"/>
    <property type="molecule type" value="Genomic_DNA"/>
</dbReference>
<comment type="subcellular location">
    <subcellularLocation>
        <location evidence="1">Cytoplasm</location>
    </subcellularLocation>
</comment>
<gene>
    <name evidence="6" type="ORF">NDU88_009265</name>
</gene>
<accession>A0AAV7NYR6</accession>
<evidence type="ECO:0000256" key="1">
    <source>
        <dbReference type="ARBA" id="ARBA00004496"/>
    </source>
</evidence>
<dbReference type="Gene3D" id="1.10.533.10">
    <property type="entry name" value="Death Domain, Fas"/>
    <property type="match status" value="2"/>
</dbReference>
<dbReference type="Proteomes" id="UP001066276">
    <property type="component" value="Chromosome 8"/>
</dbReference>
<feature type="domain" description="Pyrin" evidence="5">
    <location>
        <begin position="231"/>
        <end position="312"/>
    </location>
</feature>
<organism evidence="6 7">
    <name type="scientific">Pleurodeles waltl</name>
    <name type="common">Iberian ribbed newt</name>
    <dbReference type="NCBI Taxonomy" id="8319"/>
    <lineage>
        <taxon>Eukaryota</taxon>
        <taxon>Metazoa</taxon>
        <taxon>Chordata</taxon>
        <taxon>Craniata</taxon>
        <taxon>Vertebrata</taxon>
        <taxon>Euteleostomi</taxon>
        <taxon>Amphibia</taxon>
        <taxon>Batrachia</taxon>
        <taxon>Caudata</taxon>
        <taxon>Salamandroidea</taxon>
        <taxon>Salamandridae</taxon>
        <taxon>Pleurodelinae</taxon>
        <taxon>Pleurodeles</taxon>
    </lineage>
</organism>